<feature type="domain" description="Follistatin-like" evidence="4">
    <location>
        <begin position="413"/>
        <end position="435"/>
    </location>
</feature>
<evidence type="ECO:0000256" key="2">
    <source>
        <dbReference type="SAM" id="SignalP"/>
    </source>
</evidence>
<protein>
    <submittedName>
        <fullName evidence="6">TIL domain-containing protein</fullName>
    </submittedName>
</protein>
<keyword evidence="5" id="KW-1185">Reference proteome</keyword>
<sequence length="441" mass="45040">MKTTNLSILCLLFAGAQVMAQQMTFPGSSRPFNNNNNNMNGLACGNTFCSSTSRCLNGQCVSNGNMNNQIGYTCYSNAYCAANMQCIGGQCVPMNNNQGTQSCANVYCAPGTTCVSGRCVANGNANSCIAMLCPVNTQCLNGQCVPLNNNQGAQSCANVYCAPGTYCANGRCVASGNTNSCSTMFCAMNTQCINGQCVPLNNNQGSQSCMNVICTAGTICVSGRCVASSGARVCPGFCAGMCIDGACITMNTPAPFPQPMPTACTNGFCPTGSTCANGQCIPSGNTCPANEVSQACYSPCEPTCSNLNQACTANAICGTPRCRCQPNYARDGTGRCIPMSQCPTNNNNNNNGPTGNVGGCATRICPAGQRCVPQVAQCIRAPCEIPTTCVADGTMSNGGTVVNNGANGNGMGNCGFVPCPAGQRCSFQGTTPVCVSAAFSG</sequence>
<dbReference type="WBParaSite" id="PSAMB.scaffold3076size19758.g20215.t1">
    <property type="protein sequence ID" value="PSAMB.scaffold3076size19758.g20215.t1"/>
    <property type="gene ID" value="PSAMB.scaffold3076size19758.g20215"/>
</dbReference>
<proteinExistence type="predicted"/>
<evidence type="ECO:0000259" key="4">
    <source>
        <dbReference type="SMART" id="SM00274"/>
    </source>
</evidence>
<dbReference type="SMART" id="SM00274">
    <property type="entry name" value="FOLN"/>
    <property type="match status" value="6"/>
</dbReference>
<dbReference type="Proteomes" id="UP000887566">
    <property type="component" value="Unplaced"/>
</dbReference>
<feature type="domain" description="Follistatin-like" evidence="4">
    <location>
        <begin position="155"/>
        <end position="182"/>
    </location>
</feature>
<dbReference type="InterPro" id="IPR036084">
    <property type="entry name" value="Ser_inhib-like_sf"/>
</dbReference>
<feature type="domain" description="Follistatin-like" evidence="4">
    <location>
        <begin position="208"/>
        <end position="226"/>
    </location>
</feature>
<accession>A0A914W2B8</accession>
<feature type="domain" description="Follistatin-like" evidence="4">
    <location>
        <begin position="359"/>
        <end position="384"/>
    </location>
</feature>
<evidence type="ECO:0000259" key="3">
    <source>
        <dbReference type="SMART" id="SM00181"/>
    </source>
</evidence>
<feature type="domain" description="Follistatin-like" evidence="4">
    <location>
        <begin position="102"/>
        <end position="129"/>
    </location>
</feature>
<dbReference type="InterPro" id="IPR003645">
    <property type="entry name" value="Fol_N"/>
</dbReference>
<feature type="chain" id="PRO_5036724389" evidence="2">
    <location>
        <begin position="21"/>
        <end position="441"/>
    </location>
</feature>
<dbReference type="GO" id="GO:0004867">
    <property type="term" value="F:serine-type endopeptidase inhibitor activity"/>
    <property type="evidence" value="ECO:0007669"/>
    <property type="project" value="UniProtKB-KW"/>
</dbReference>
<dbReference type="InterPro" id="IPR002919">
    <property type="entry name" value="TIL_dom"/>
</dbReference>
<dbReference type="InterPro" id="IPR000742">
    <property type="entry name" value="EGF"/>
</dbReference>
<name>A0A914W2B8_9BILA</name>
<keyword evidence="2" id="KW-0732">Signal</keyword>
<evidence type="ECO:0000313" key="5">
    <source>
        <dbReference type="Proteomes" id="UP000887566"/>
    </source>
</evidence>
<dbReference type="Pfam" id="PF01826">
    <property type="entry name" value="TIL"/>
    <property type="match status" value="1"/>
</dbReference>
<organism evidence="5 6">
    <name type="scientific">Plectus sambesii</name>
    <dbReference type="NCBI Taxonomy" id="2011161"/>
    <lineage>
        <taxon>Eukaryota</taxon>
        <taxon>Metazoa</taxon>
        <taxon>Ecdysozoa</taxon>
        <taxon>Nematoda</taxon>
        <taxon>Chromadorea</taxon>
        <taxon>Plectida</taxon>
        <taxon>Plectina</taxon>
        <taxon>Plectoidea</taxon>
        <taxon>Plectidae</taxon>
        <taxon>Plectus</taxon>
    </lineage>
</organism>
<feature type="domain" description="EGF-like" evidence="3">
    <location>
        <begin position="299"/>
        <end position="337"/>
    </location>
</feature>
<dbReference type="SMART" id="SM00181">
    <property type="entry name" value="EGF"/>
    <property type="match status" value="3"/>
</dbReference>
<dbReference type="SUPFAM" id="SSF57567">
    <property type="entry name" value="Serine protease inhibitors"/>
    <property type="match status" value="1"/>
</dbReference>
<evidence type="ECO:0000313" key="6">
    <source>
        <dbReference type="WBParaSite" id="PSAMB.scaffold3076size19758.g20215.t1"/>
    </source>
</evidence>
<feature type="domain" description="Follistatin-like" evidence="4">
    <location>
        <begin position="263"/>
        <end position="281"/>
    </location>
</feature>
<dbReference type="AlphaFoldDB" id="A0A914W2B8"/>
<feature type="domain" description="EGF-like" evidence="3">
    <location>
        <begin position="48"/>
        <end position="92"/>
    </location>
</feature>
<evidence type="ECO:0000256" key="1">
    <source>
        <dbReference type="ARBA" id="ARBA00022900"/>
    </source>
</evidence>
<dbReference type="CDD" id="cd19941">
    <property type="entry name" value="TIL"/>
    <property type="match status" value="1"/>
</dbReference>
<reference evidence="6" key="1">
    <citation type="submission" date="2022-11" db="UniProtKB">
        <authorList>
            <consortium name="WormBaseParasite"/>
        </authorList>
    </citation>
    <scope>IDENTIFICATION</scope>
</reference>
<dbReference type="Gene3D" id="2.10.25.10">
    <property type="entry name" value="Laminin"/>
    <property type="match status" value="1"/>
</dbReference>
<keyword evidence="1" id="KW-0722">Serine protease inhibitor</keyword>
<feature type="domain" description="EGF-like" evidence="3">
    <location>
        <begin position="185"/>
        <end position="226"/>
    </location>
</feature>
<keyword evidence="1" id="KW-0646">Protease inhibitor</keyword>
<feature type="signal peptide" evidence="2">
    <location>
        <begin position="1"/>
        <end position="20"/>
    </location>
</feature>